<name>A0A3E0K3X7_9BACI</name>
<protein>
    <submittedName>
        <fullName evidence="1">Uncharacterized protein</fullName>
    </submittedName>
</protein>
<sequence>MFSDELDKIYRPQHPPAHRPMRVKAFFHHRFHRFESATPRKTSPPEPSVRTGPKKCFEPGISAGWKFLYPSRRSFFPAPGTAVFPPFHAEKPLQTKPDRKYIFFRAWTLVPSFRGGIL</sequence>
<organism evidence="1 2">
    <name type="scientific">Caldibacillus debilis</name>
    <dbReference type="NCBI Taxonomy" id="301148"/>
    <lineage>
        <taxon>Bacteria</taxon>
        <taxon>Bacillati</taxon>
        <taxon>Bacillota</taxon>
        <taxon>Bacilli</taxon>
        <taxon>Bacillales</taxon>
        <taxon>Bacillaceae</taxon>
        <taxon>Caldibacillus</taxon>
    </lineage>
</organism>
<gene>
    <name evidence="1" type="ORF">C6P37_10300</name>
</gene>
<comment type="caution">
    <text evidence="1">The sequence shown here is derived from an EMBL/GenBank/DDBJ whole genome shotgun (WGS) entry which is preliminary data.</text>
</comment>
<dbReference type="EMBL" id="QEWE01000019">
    <property type="protein sequence ID" value="REJ27843.1"/>
    <property type="molecule type" value="Genomic_DNA"/>
</dbReference>
<proteinExistence type="predicted"/>
<evidence type="ECO:0000313" key="2">
    <source>
        <dbReference type="Proteomes" id="UP000257014"/>
    </source>
</evidence>
<dbReference type="Proteomes" id="UP000257014">
    <property type="component" value="Unassembled WGS sequence"/>
</dbReference>
<reference evidence="1 2" key="1">
    <citation type="submission" date="2018-03" db="EMBL/GenBank/DDBJ databases">
        <authorList>
            <person name="Keele B.F."/>
        </authorList>
    </citation>
    <scope>NUCLEOTIDE SEQUENCE [LARGE SCALE GENOMIC DNA]</scope>
    <source>
        <strain evidence="1">ZCTH4_d</strain>
    </source>
</reference>
<accession>A0A3E0K3X7</accession>
<dbReference type="AlphaFoldDB" id="A0A3E0K3X7"/>
<evidence type="ECO:0000313" key="1">
    <source>
        <dbReference type="EMBL" id="REJ27843.1"/>
    </source>
</evidence>